<comment type="similarity">
    <text evidence="1">Belongs to the universal ribosomal protein uL13 family.</text>
</comment>
<dbReference type="FunFam" id="3.90.1180.10:FF:000002">
    <property type="entry name" value="60S ribosomal protein L16"/>
    <property type="match status" value="1"/>
</dbReference>
<comment type="caution">
    <text evidence="4">The sequence shown here is derived from an EMBL/GenBank/DDBJ whole genome shotgun (WGS) entry which is preliminary data.</text>
</comment>
<keyword evidence="3" id="KW-0687">Ribonucleoprotein</keyword>
<dbReference type="InterPro" id="IPR005755">
    <property type="entry name" value="Ribosomal_uL13_euk/arc"/>
</dbReference>
<gene>
    <name evidence="4" type="ORF">HINF_LOCUS12553</name>
    <name evidence="5" type="ORF">HINF_LOCUS76823</name>
</gene>
<keyword evidence="6" id="KW-1185">Reference proteome</keyword>
<dbReference type="AlphaFoldDB" id="A0AA86NS12"/>
<evidence type="ECO:0000256" key="3">
    <source>
        <dbReference type="ARBA" id="ARBA00023274"/>
    </source>
</evidence>
<accession>A0AA86NS12</accession>
<dbReference type="EMBL" id="CAXDID020000728">
    <property type="protein sequence ID" value="CAL6111979.1"/>
    <property type="molecule type" value="Genomic_DNA"/>
</dbReference>
<dbReference type="SUPFAM" id="SSF52161">
    <property type="entry name" value="Ribosomal protein L13"/>
    <property type="match status" value="1"/>
</dbReference>
<dbReference type="GO" id="GO:0017148">
    <property type="term" value="P:negative regulation of translation"/>
    <property type="evidence" value="ECO:0007669"/>
    <property type="project" value="TreeGrafter"/>
</dbReference>
<dbReference type="PANTHER" id="PTHR11545">
    <property type="entry name" value="RIBOSOMAL PROTEIN L13"/>
    <property type="match status" value="1"/>
</dbReference>
<reference evidence="5 6" key="2">
    <citation type="submission" date="2024-07" db="EMBL/GenBank/DDBJ databases">
        <authorList>
            <person name="Akdeniz Z."/>
        </authorList>
    </citation>
    <scope>NUCLEOTIDE SEQUENCE [LARGE SCALE GENOMIC DNA]</scope>
</reference>
<sequence>MKDTIVIDARDHLLGRLSAVVAKELLNGNKIVVTHCEKVNISGSFFRNKTHYLDYFQKRVNYNHKRGPFHFRDPAYIVRKTIRRMVPNKTARGKQAMLRLQTYSGMPENYQTGHVVIPEAMRELRLKSTRKFAVLGEIAAQIGWKHAEATEVFEKKWAAADAKRRAEYNQAYETACKNPEVAKMTEELKKYGYGF</sequence>
<dbReference type="GO" id="GO:0006412">
    <property type="term" value="P:translation"/>
    <property type="evidence" value="ECO:0007669"/>
    <property type="project" value="InterPro"/>
</dbReference>
<dbReference type="InterPro" id="IPR036899">
    <property type="entry name" value="Ribosomal_uL13_sf"/>
</dbReference>
<dbReference type="EMBL" id="CATOUU010000329">
    <property type="protein sequence ID" value="CAI9924908.1"/>
    <property type="molecule type" value="Genomic_DNA"/>
</dbReference>
<evidence type="ECO:0000313" key="6">
    <source>
        <dbReference type="Proteomes" id="UP001642409"/>
    </source>
</evidence>
<dbReference type="Proteomes" id="UP001642409">
    <property type="component" value="Unassembled WGS sequence"/>
</dbReference>
<dbReference type="CDD" id="cd00392">
    <property type="entry name" value="Ribosomal_L13"/>
    <property type="match status" value="1"/>
</dbReference>
<evidence type="ECO:0000256" key="2">
    <source>
        <dbReference type="ARBA" id="ARBA00022980"/>
    </source>
</evidence>
<protein>
    <submittedName>
        <fullName evidence="4">Ribosomal protein L13</fullName>
    </submittedName>
    <submittedName>
        <fullName evidence="5">Ribosomal_protein L13</fullName>
    </submittedName>
</protein>
<evidence type="ECO:0000313" key="5">
    <source>
        <dbReference type="EMBL" id="CAL6111979.1"/>
    </source>
</evidence>
<dbReference type="PANTHER" id="PTHR11545:SF3">
    <property type="entry name" value="LARGE RIBOSOMAL SUBUNIT PROTEIN UL13"/>
    <property type="match status" value="1"/>
</dbReference>
<dbReference type="Pfam" id="PF00572">
    <property type="entry name" value="Ribosomal_L13"/>
    <property type="match status" value="1"/>
</dbReference>
<dbReference type="Gene3D" id="3.90.1180.10">
    <property type="entry name" value="Ribosomal protein L13"/>
    <property type="match status" value="1"/>
</dbReference>
<reference evidence="4" key="1">
    <citation type="submission" date="2023-06" db="EMBL/GenBank/DDBJ databases">
        <authorList>
            <person name="Kurt Z."/>
        </authorList>
    </citation>
    <scope>NUCLEOTIDE SEQUENCE</scope>
</reference>
<dbReference type="GO" id="GO:0003735">
    <property type="term" value="F:structural constituent of ribosome"/>
    <property type="evidence" value="ECO:0007669"/>
    <property type="project" value="InterPro"/>
</dbReference>
<dbReference type="GO" id="GO:0003729">
    <property type="term" value="F:mRNA binding"/>
    <property type="evidence" value="ECO:0007669"/>
    <property type="project" value="TreeGrafter"/>
</dbReference>
<evidence type="ECO:0000313" key="4">
    <source>
        <dbReference type="EMBL" id="CAI9924908.1"/>
    </source>
</evidence>
<dbReference type="NCBIfam" id="TIGR01077">
    <property type="entry name" value="L13_A_E"/>
    <property type="match status" value="1"/>
</dbReference>
<organism evidence="4">
    <name type="scientific">Hexamita inflata</name>
    <dbReference type="NCBI Taxonomy" id="28002"/>
    <lineage>
        <taxon>Eukaryota</taxon>
        <taxon>Metamonada</taxon>
        <taxon>Diplomonadida</taxon>
        <taxon>Hexamitidae</taxon>
        <taxon>Hexamitinae</taxon>
        <taxon>Hexamita</taxon>
    </lineage>
</organism>
<dbReference type="HAMAP" id="MF_01366">
    <property type="entry name" value="Ribosomal_uL13"/>
    <property type="match status" value="1"/>
</dbReference>
<evidence type="ECO:0000256" key="1">
    <source>
        <dbReference type="ARBA" id="ARBA00006227"/>
    </source>
</evidence>
<keyword evidence="2 4" id="KW-0689">Ribosomal protein</keyword>
<proteinExistence type="inferred from homology"/>
<dbReference type="GO" id="GO:0022625">
    <property type="term" value="C:cytosolic large ribosomal subunit"/>
    <property type="evidence" value="ECO:0007669"/>
    <property type="project" value="TreeGrafter"/>
</dbReference>
<name>A0AA86NS12_9EUKA</name>
<dbReference type="InterPro" id="IPR005822">
    <property type="entry name" value="Ribosomal_uL13"/>
</dbReference>